<evidence type="ECO:0000256" key="4">
    <source>
        <dbReference type="ARBA" id="ARBA00022989"/>
    </source>
</evidence>
<sequence length="321" mass="33881">MAAILRRPALRPAVLTLLLLALALMPAVARLLDAPYFLDVAVRIMILAVAAVSLDLVLGYGGLVSFGHAGYVGIGAYAVAILSYHGIDNGFVQLGAALAGSALCALFVGLISLRTAGIHFIMITLGFGQMIYFIATSLNTYGGEDGLNIMSNSDFGGWLDLSDGLALYYAVFAVLAATLLLGSRLVESRFGMVLRAARQNERRVGAIGIAVFRYRLAAFVLSGTMCGLAGFLLANQNLFVSPAIMHWTRSSELMIMVILGGMGSLIGPVFGAAALLLLETGLSGYTEHWQLLLGILLLIVILYAKKGIFGAVAALGERRHG</sequence>
<dbReference type="PANTHER" id="PTHR30482:SF17">
    <property type="entry name" value="ABC TRANSPORTER ATP-BINDING PROTEIN"/>
    <property type="match status" value="1"/>
</dbReference>
<keyword evidence="8" id="KW-1185">Reference proteome</keyword>
<keyword evidence="2" id="KW-1003">Cell membrane</keyword>
<reference evidence="8" key="1">
    <citation type="journal article" date="2019" name="Int. J. Syst. Evol. Microbiol.">
        <title>The Global Catalogue of Microorganisms (GCM) 10K type strain sequencing project: providing services to taxonomists for standard genome sequencing and annotation.</title>
        <authorList>
            <consortium name="The Broad Institute Genomics Platform"/>
            <consortium name="The Broad Institute Genome Sequencing Center for Infectious Disease"/>
            <person name="Wu L."/>
            <person name="Ma J."/>
        </authorList>
    </citation>
    <scope>NUCLEOTIDE SEQUENCE [LARGE SCALE GENOMIC DNA]</scope>
    <source>
        <strain evidence="8">JCM 17666</strain>
    </source>
</reference>
<dbReference type="Proteomes" id="UP001501671">
    <property type="component" value="Unassembled WGS sequence"/>
</dbReference>
<accession>A0ABP8H4M8</accession>
<evidence type="ECO:0000256" key="6">
    <source>
        <dbReference type="SAM" id="Phobius"/>
    </source>
</evidence>
<dbReference type="CDD" id="cd06581">
    <property type="entry name" value="TM_PBP1_LivM_like"/>
    <property type="match status" value="1"/>
</dbReference>
<evidence type="ECO:0000313" key="7">
    <source>
        <dbReference type="EMBL" id="GAA4333992.1"/>
    </source>
</evidence>
<evidence type="ECO:0000313" key="8">
    <source>
        <dbReference type="Proteomes" id="UP001501671"/>
    </source>
</evidence>
<feature type="transmembrane region" description="Helical" evidence="6">
    <location>
        <begin position="207"/>
        <end position="233"/>
    </location>
</feature>
<feature type="transmembrane region" description="Helical" evidence="6">
    <location>
        <begin position="69"/>
        <end position="87"/>
    </location>
</feature>
<evidence type="ECO:0000256" key="3">
    <source>
        <dbReference type="ARBA" id="ARBA00022692"/>
    </source>
</evidence>
<dbReference type="Pfam" id="PF02653">
    <property type="entry name" value="BPD_transp_2"/>
    <property type="match status" value="1"/>
</dbReference>
<evidence type="ECO:0000256" key="5">
    <source>
        <dbReference type="ARBA" id="ARBA00023136"/>
    </source>
</evidence>
<feature type="transmembrane region" description="Helical" evidence="6">
    <location>
        <begin position="166"/>
        <end position="186"/>
    </location>
</feature>
<comment type="caution">
    <text evidence="7">The sequence shown here is derived from an EMBL/GenBank/DDBJ whole genome shotgun (WGS) entry which is preliminary data.</text>
</comment>
<protein>
    <submittedName>
        <fullName evidence="7">Branched-chain amino acid ABC transporter permease</fullName>
    </submittedName>
</protein>
<comment type="subcellular location">
    <subcellularLocation>
        <location evidence="1">Cell membrane</location>
        <topology evidence="1">Multi-pass membrane protein</topology>
    </subcellularLocation>
</comment>
<evidence type="ECO:0000256" key="1">
    <source>
        <dbReference type="ARBA" id="ARBA00004651"/>
    </source>
</evidence>
<keyword evidence="4 6" id="KW-1133">Transmembrane helix</keyword>
<feature type="transmembrane region" description="Helical" evidence="6">
    <location>
        <begin position="41"/>
        <end position="62"/>
    </location>
</feature>
<organism evidence="7 8">
    <name type="scientific">Pigmentiphaga soli</name>
    <dbReference type="NCBI Taxonomy" id="1007095"/>
    <lineage>
        <taxon>Bacteria</taxon>
        <taxon>Pseudomonadati</taxon>
        <taxon>Pseudomonadota</taxon>
        <taxon>Betaproteobacteria</taxon>
        <taxon>Burkholderiales</taxon>
        <taxon>Alcaligenaceae</taxon>
        <taxon>Pigmentiphaga</taxon>
    </lineage>
</organism>
<feature type="transmembrane region" description="Helical" evidence="6">
    <location>
        <begin position="290"/>
        <end position="315"/>
    </location>
</feature>
<feature type="transmembrane region" description="Helical" evidence="6">
    <location>
        <begin position="93"/>
        <end position="113"/>
    </location>
</feature>
<feature type="transmembrane region" description="Helical" evidence="6">
    <location>
        <begin position="253"/>
        <end position="278"/>
    </location>
</feature>
<evidence type="ECO:0000256" key="2">
    <source>
        <dbReference type="ARBA" id="ARBA00022475"/>
    </source>
</evidence>
<keyword evidence="5 6" id="KW-0472">Membrane</keyword>
<proteinExistence type="predicted"/>
<feature type="transmembrane region" description="Helical" evidence="6">
    <location>
        <begin position="120"/>
        <end position="141"/>
    </location>
</feature>
<dbReference type="InterPro" id="IPR001851">
    <property type="entry name" value="ABC_transp_permease"/>
</dbReference>
<gene>
    <name evidence="7" type="ORF">GCM10023144_25790</name>
</gene>
<dbReference type="InterPro" id="IPR043428">
    <property type="entry name" value="LivM-like"/>
</dbReference>
<name>A0ABP8H4M8_9BURK</name>
<dbReference type="PANTHER" id="PTHR30482">
    <property type="entry name" value="HIGH-AFFINITY BRANCHED-CHAIN AMINO ACID TRANSPORT SYSTEM PERMEASE"/>
    <property type="match status" value="1"/>
</dbReference>
<keyword evidence="3 6" id="KW-0812">Transmembrane</keyword>
<dbReference type="RefSeq" id="WP_345250040.1">
    <property type="nucleotide sequence ID" value="NZ_BAABFO010000011.1"/>
</dbReference>
<dbReference type="EMBL" id="BAABFO010000011">
    <property type="protein sequence ID" value="GAA4333992.1"/>
    <property type="molecule type" value="Genomic_DNA"/>
</dbReference>